<comment type="similarity">
    <text evidence="4">Belongs to the cytochrome P450 family.</text>
</comment>
<evidence type="ECO:0000256" key="3">
    <source>
        <dbReference type="ARBA" id="ARBA00004721"/>
    </source>
</evidence>
<keyword evidence="7 13" id="KW-0479">Metal-binding</keyword>
<evidence type="ECO:0000256" key="4">
    <source>
        <dbReference type="ARBA" id="ARBA00010617"/>
    </source>
</evidence>
<dbReference type="InterPro" id="IPR050121">
    <property type="entry name" value="Cytochrome_P450_monoxygenase"/>
</dbReference>
<feature type="binding site" description="axial binding residue" evidence="13">
    <location>
        <position position="539"/>
    </location>
    <ligand>
        <name>heme</name>
        <dbReference type="ChEBI" id="CHEBI:30413"/>
    </ligand>
    <ligandPart>
        <name>Fe</name>
        <dbReference type="ChEBI" id="CHEBI:18248"/>
    </ligandPart>
</feature>
<dbReference type="AlphaFoldDB" id="A0A8H6YN42"/>
<dbReference type="PANTHER" id="PTHR24305">
    <property type="entry name" value="CYTOCHROME P450"/>
    <property type="match status" value="1"/>
</dbReference>
<evidence type="ECO:0000256" key="9">
    <source>
        <dbReference type="ARBA" id="ARBA00023002"/>
    </source>
</evidence>
<evidence type="ECO:0008006" key="17">
    <source>
        <dbReference type="Google" id="ProtNLM"/>
    </source>
</evidence>
<keyword evidence="8 14" id="KW-1133">Transmembrane helix</keyword>
<gene>
    <name evidence="15" type="ORF">MSAN_01076300</name>
</gene>
<dbReference type="GO" id="GO:0005506">
    <property type="term" value="F:iron ion binding"/>
    <property type="evidence" value="ECO:0007669"/>
    <property type="project" value="InterPro"/>
</dbReference>
<evidence type="ECO:0000256" key="1">
    <source>
        <dbReference type="ARBA" id="ARBA00001971"/>
    </source>
</evidence>
<evidence type="ECO:0000256" key="2">
    <source>
        <dbReference type="ARBA" id="ARBA00004370"/>
    </source>
</evidence>
<dbReference type="InterPro" id="IPR036396">
    <property type="entry name" value="Cyt_P450_sf"/>
</dbReference>
<keyword evidence="16" id="KW-1185">Reference proteome</keyword>
<dbReference type="EMBL" id="JACAZH010000007">
    <property type="protein sequence ID" value="KAF7364170.1"/>
    <property type="molecule type" value="Genomic_DNA"/>
</dbReference>
<name>A0A8H6YN42_9AGAR</name>
<organism evidence="15 16">
    <name type="scientific">Mycena sanguinolenta</name>
    <dbReference type="NCBI Taxonomy" id="230812"/>
    <lineage>
        <taxon>Eukaryota</taxon>
        <taxon>Fungi</taxon>
        <taxon>Dikarya</taxon>
        <taxon>Basidiomycota</taxon>
        <taxon>Agaricomycotina</taxon>
        <taxon>Agaricomycetes</taxon>
        <taxon>Agaricomycetidae</taxon>
        <taxon>Agaricales</taxon>
        <taxon>Marasmiineae</taxon>
        <taxon>Mycenaceae</taxon>
        <taxon>Mycena</taxon>
    </lineage>
</organism>
<comment type="pathway">
    <text evidence="3">Secondary metabolite biosynthesis; terpenoid biosynthesis.</text>
</comment>
<evidence type="ECO:0000256" key="12">
    <source>
        <dbReference type="ARBA" id="ARBA00023136"/>
    </source>
</evidence>
<comment type="caution">
    <text evidence="15">The sequence shown here is derived from an EMBL/GenBank/DDBJ whole genome shotgun (WGS) entry which is preliminary data.</text>
</comment>
<keyword evidence="9" id="KW-0560">Oxidoreductase</keyword>
<dbReference type="PRINTS" id="PR00465">
    <property type="entry name" value="EP450IV"/>
</dbReference>
<protein>
    <recommendedName>
        <fullName evidence="17">Cytochrome P450</fullName>
    </recommendedName>
</protein>
<evidence type="ECO:0000313" key="15">
    <source>
        <dbReference type="EMBL" id="KAF7364170.1"/>
    </source>
</evidence>
<dbReference type="OrthoDB" id="1470350at2759"/>
<dbReference type="Proteomes" id="UP000623467">
    <property type="component" value="Unassembled WGS sequence"/>
</dbReference>
<comment type="cofactor">
    <cofactor evidence="1 13">
        <name>heme</name>
        <dbReference type="ChEBI" id="CHEBI:30413"/>
    </cofactor>
</comment>
<dbReference type="CDD" id="cd11069">
    <property type="entry name" value="CYP_FUM15-like"/>
    <property type="match status" value="1"/>
</dbReference>
<accession>A0A8H6YN42</accession>
<proteinExistence type="inferred from homology"/>
<keyword evidence="12 14" id="KW-0472">Membrane</keyword>
<evidence type="ECO:0000256" key="5">
    <source>
        <dbReference type="ARBA" id="ARBA00022617"/>
    </source>
</evidence>
<feature type="transmembrane region" description="Helical" evidence="14">
    <location>
        <begin position="46"/>
        <end position="68"/>
    </location>
</feature>
<evidence type="ECO:0000313" key="16">
    <source>
        <dbReference type="Proteomes" id="UP000623467"/>
    </source>
</evidence>
<keyword evidence="5 13" id="KW-0349">Heme</keyword>
<dbReference type="InterPro" id="IPR001128">
    <property type="entry name" value="Cyt_P450"/>
</dbReference>
<dbReference type="PANTHER" id="PTHR24305:SF166">
    <property type="entry name" value="CYTOCHROME P450 12A4, MITOCHONDRIAL-RELATED"/>
    <property type="match status" value="1"/>
</dbReference>
<evidence type="ECO:0000256" key="10">
    <source>
        <dbReference type="ARBA" id="ARBA00023004"/>
    </source>
</evidence>
<keyword evidence="6 14" id="KW-0812">Transmembrane</keyword>
<reference evidence="15" key="1">
    <citation type="submission" date="2020-05" db="EMBL/GenBank/DDBJ databases">
        <title>Mycena genomes resolve the evolution of fungal bioluminescence.</title>
        <authorList>
            <person name="Tsai I.J."/>
        </authorList>
    </citation>
    <scope>NUCLEOTIDE SEQUENCE</scope>
    <source>
        <strain evidence="15">160909Yilan</strain>
    </source>
</reference>
<sequence>MTSLPRIRKPQHCRSSRSPNTLKLLLFCHFKASGTLFARFPRFFSLMLLKLLASVFGTAFAWALYWVLKAVYSEITSPWRYLRGPPSRHWFYGNWKEFMDDEDLGLQESWFQQYGRTSKFHLFFVSAYRFQTPISQLNGVQGKTTLHTSDTKAIHHILSNTHIYQKSEASRFSLGRVVGPGILVVENEQHKQQRKIMNPAFGAPQVRELTEIFVDKSIELRDIWAAQASKSDNGVGRVEVLSWLSKATLDIIGLAGFNYKIDALGAEPGAAPNELAGAFEALFIGETGFSYLRFLQLRFPIFRKIPLKQDEQIVAAQATMTRIGRGLLADSKREISENGTFEMGTGRARDLLSLLVRANTSKDLPNSQRPSDEDVIAQVPTFLVAGHETTSTAVTWTLFALTQNTAAQTRLREELLCVPTDRPTMDELNALPYLDCVVRETLRVHAPVPYTNRISLSDDVVPLGTPVTDTRGVIHDTLRMRKGEMLLIPIIALNRDVEIWGPDAMQFIPERWEVPIPGASAIPGVWGHMMTFLGGPRSCIGYRFALVEMKALIFTLVRAFEFELAVPIAEMSQQGTAIVQRPIVITDRAAGNQLPLLVKPVAR</sequence>
<evidence type="ECO:0000256" key="11">
    <source>
        <dbReference type="ARBA" id="ARBA00023033"/>
    </source>
</evidence>
<dbReference type="GO" id="GO:0020037">
    <property type="term" value="F:heme binding"/>
    <property type="evidence" value="ECO:0007669"/>
    <property type="project" value="InterPro"/>
</dbReference>
<dbReference type="PRINTS" id="PR00385">
    <property type="entry name" value="P450"/>
</dbReference>
<dbReference type="InterPro" id="IPR002403">
    <property type="entry name" value="Cyt_P450_E_grp-IV"/>
</dbReference>
<evidence type="ECO:0000256" key="14">
    <source>
        <dbReference type="SAM" id="Phobius"/>
    </source>
</evidence>
<evidence type="ECO:0000256" key="8">
    <source>
        <dbReference type="ARBA" id="ARBA00022989"/>
    </source>
</evidence>
<dbReference type="GO" id="GO:0004497">
    <property type="term" value="F:monooxygenase activity"/>
    <property type="evidence" value="ECO:0007669"/>
    <property type="project" value="UniProtKB-KW"/>
</dbReference>
<evidence type="ECO:0000256" key="7">
    <source>
        <dbReference type="ARBA" id="ARBA00022723"/>
    </source>
</evidence>
<comment type="subcellular location">
    <subcellularLocation>
        <location evidence="2">Membrane</location>
    </subcellularLocation>
</comment>
<evidence type="ECO:0000256" key="13">
    <source>
        <dbReference type="PIRSR" id="PIRSR602403-1"/>
    </source>
</evidence>
<dbReference type="GO" id="GO:0016705">
    <property type="term" value="F:oxidoreductase activity, acting on paired donors, with incorporation or reduction of molecular oxygen"/>
    <property type="evidence" value="ECO:0007669"/>
    <property type="project" value="InterPro"/>
</dbReference>
<dbReference type="Gene3D" id="1.10.630.10">
    <property type="entry name" value="Cytochrome P450"/>
    <property type="match status" value="1"/>
</dbReference>
<dbReference type="Pfam" id="PF00067">
    <property type="entry name" value="p450"/>
    <property type="match status" value="1"/>
</dbReference>
<dbReference type="GO" id="GO:0016020">
    <property type="term" value="C:membrane"/>
    <property type="evidence" value="ECO:0007669"/>
    <property type="project" value="UniProtKB-SubCell"/>
</dbReference>
<dbReference type="SUPFAM" id="SSF48264">
    <property type="entry name" value="Cytochrome P450"/>
    <property type="match status" value="1"/>
</dbReference>
<keyword evidence="11" id="KW-0503">Monooxygenase</keyword>
<evidence type="ECO:0000256" key="6">
    <source>
        <dbReference type="ARBA" id="ARBA00022692"/>
    </source>
</evidence>
<keyword evidence="10 13" id="KW-0408">Iron</keyword>